<proteinExistence type="predicted"/>
<gene>
    <name evidence="1" type="ORF">J1TS3_22200</name>
</gene>
<dbReference type="EMBL" id="BOQT01000007">
    <property type="protein sequence ID" value="GIN21086.1"/>
    <property type="molecule type" value="Genomic_DNA"/>
</dbReference>
<protein>
    <recommendedName>
        <fullName evidence="3">YppG-like protein</fullName>
    </recommendedName>
</protein>
<accession>A0ABQ4K623</accession>
<dbReference type="Proteomes" id="UP000680279">
    <property type="component" value="Unassembled WGS sequence"/>
</dbReference>
<sequence>MYHMRRVTSYVPPYPNTPPLYHSGFGMYPPNGIYQAPMQISHMHPQHLMSPPYGGNNMPNQLFHNPLQTEEDHLQNQYNDGYAQPYQIPNLPKLPQTGHLNSFVNSFKSQSGSFDLNKMMDTAGQMMNALTQVSNMAKGLGSLFKT</sequence>
<evidence type="ECO:0000313" key="1">
    <source>
        <dbReference type="EMBL" id="GIN21086.1"/>
    </source>
</evidence>
<keyword evidence="2" id="KW-1185">Reference proteome</keyword>
<evidence type="ECO:0000313" key="2">
    <source>
        <dbReference type="Proteomes" id="UP000680279"/>
    </source>
</evidence>
<name>A0ABQ4K623_9BACI</name>
<reference evidence="1 2" key="1">
    <citation type="submission" date="2021-03" db="EMBL/GenBank/DDBJ databases">
        <title>Antimicrobial resistance genes in bacteria isolated from Japanese honey, and their potential for conferring macrolide and lincosamide resistance in the American foulbrood pathogen Paenibacillus larvae.</title>
        <authorList>
            <person name="Okamoto M."/>
            <person name="Kumagai M."/>
            <person name="Kanamori H."/>
            <person name="Takamatsu D."/>
        </authorList>
    </citation>
    <scope>NUCLEOTIDE SEQUENCE [LARGE SCALE GENOMIC DNA]</scope>
    <source>
        <strain evidence="1 2">J1TS3</strain>
    </source>
</reference>
<evidence type="ECO:0008006" key="3">
    <source>
        <dbReference type="Google" id="ProtNLM"/>
    </source>
</evidence>
<organism evidence="1 2">
    <name type="scientific">Siminovitchia fordii</name>
    <dbReference type="NCBI Taxonomy" id="254759"/>
    <lineage>
        <taxon>Bacteria</taxon>
        <taxon>Bacillati</taxon>
        <taxon>Bacillota</taxon>
        <taxon>Bacilli</taxon>
        <taxon>Bacillales</taxon>
        <taxon>Bacillaceae</taxon>
        <taxon>Siminovitchia</taxon>
    </lineage>
</organism>
<dbReference type="Pfam" id="PF14179">
    <property type="entry name" value="YppG"/>
    <property type="match status" value="1"/>
</dbReference>
<comment type="caution">
    <text evidence="1">The sequence shown here is derived from an EMBL/GenBank/DDBJ whole genome shotgun (WGS) entry which is preliminary data.</text>
</comment>
<dbReference type="InterPro" id="IPR025555">
    <property type="entry name" value="YppG"/>
</dbReference>